<dbReference type="PROSITE" id="PS00197">
    <property type="entry name" value="2FE2S_FER_1"/>
    <property type="match status" value="1"/>
</dbReference>
<evidence type="ECO:0000256" key="1">
    <source>
        <dbReference type="ARBA" id="ARBA00022714"/>
    </source>
</evidence>
<evidence type="ECO:0000313" key="8">
    <source>
        <dbReference type="Proteomes" id="UP000008243"/>
    </source>
</evidence>
<dbReference type="GO" id="GO:0046872">
    <property type="term" value="F:metal ion binding"/>
    <property type="evidence" value="ECO:0007669"/>
    <property type="project" value="UniProtKB-KW"/>
</dbReference>
<name>D4GPV5_HALVD</name>
<organism evidence="7 8">
    <name type="scientific">Haloferax volcanii (strain ATCC 29605 / DSM 3757 / JCM 8879 / NBRC 14742 / NCIMB 2012 / VKM B-1768 / DS2)</name>
    <name type="common">Halobacterium volcanii</name>
    <dbReference type="NCBI Taxonomy" id="309800"/>
    <lineage>
        <taxon>Archaea</taxon>
        <taxon>Methanobacteriati</taxon>
        <taxon>Methanobacteriota</taxon>
        <taxon>Stenosarchaea group</taxon>
        <taxon>Halobacteria</taxon>
        <taxon>Halobacteriales</taxon>
        <taxon>Haloferacaceae</taxon>
        <taxon>Haloferax</taxon>
    </lineage>
</organism>
<evidence type="ECO:0000313" key="7">
    <source>
        <dbReference type="EMBL" id="ADE01512.1"/>
    </source>
</evidence>
<feature type="domain" description="2Fe-2S ferredoxin-type" evidence="6">
    <location>
        <begin position="9"/>
        <end position="85"/>
    </location>
</feature>
<dbReference type="EMBL" id="CP001953">
    <property type="protein sequence ID" value="ADE01512.1"/>
    <property type="molecule type" value="Genomic_DNA"/>
</dbReference>
<dbReference type="Proteomes" id="UP000008243">
    <property type="component" value="Plasmid pHV3"/>
</dbReference>
<dbReference type="InterPro" id="IPR012675">
    <property type="entry name" value="Beta-grasp_dom_sf"/>
</dbReference>
<dbReference type="AlphaFoldDB" id="D4GPV5"/>
<dbReference type="InterPro" id="IPR051452">
    <property type="entry name" value="Diverse_Oxidoreductases"/>
</dbReference>
<dbReference type="KEGG" id="hvo:HVO_B0308"/>
<accession>D4GPV5</accession>
<evidence type="ECO:0000256" key="3">
    <source>
        <dbReference type="ARBA" id="ARBA00023002"/>
    </source>
</evidence>
<keyword evidence="3" id="KW-0560">Oxidoreductase</keyword>
<proteinExistence type="predicted"/>
<dbReference type="InterPro" id="IPR036010">
    <property type="entry name" value="2Fe-2S_ferredoxin-like_sf"/>
</dbReference>
<dbReference type="Gene3D" id="3.10.20.30">
    <property type="match status" value="1"/>
</dbReference>
<dbReference type="SUPFAM" id="SSF47741">
    <property type="entry name" value="CO dehydrogenase ISP C-domain like"/>
    <property type="match status" value="1"/>
</dbReference>
<dbReference type="PANTHER" id="PTHR44379">
    <property type="entry name" value="OXIDOREDUCTASE WITH IRON-SULFUR SUBUNIT"/>
    <property type="match status" value="1"/>
</dbReference>
<keyword evidence="7" id="KW-0614">Plasmid</keyword>
<keyword evidence="8" id="KW-1185">Reference proteome</keyword>
<sequence length="172" mass="17639">MIQDSTSTTVVRASVNGEDEQFAVSSGETLMETLRGAGYYGVKNGCDEGVCGACNVILGDEGVTRSCLVPAASCDGAEVMTVEGLADDDGGLHPLQSAFLEHGAAQCSYCIPGVLLASYDLLQRNDEPTESEVADGLSGNICRCTGYVQQIEAVQAAADRLSGSDASSEGSG</sequence>
<evidence type="ECO:0000256" key="2">
    <source>
        <dbReference type="ARBA" id="ARBA00022723"/>
    </source>
</evidence>
<dbReference type="CDD" id="cd00207">
    <property type="entry name" value="fer2"/>
    <property type="match status" value="1"/>
</dbReference>
<dbReference type="Pfam" id="PF00111">
    <property type="entry name" value="Fer2"/>
    <property type="match status" value="1"/>
</dbReference>
<geneLocation type="plasmid" evidence="7 8">
    <name>pHV3</name>
</geneLocation>
<dbReference type="InterPro" id="IPR036884">
    <property type="entry name" value="2Fe-2S-bd_dom_sf"/>
</dbReference>
<evidence type="ECO:0000256" key="4">
    <source>
        <dbReference type="ARBA" id="ARBA00023004"/>
    </source>
</evidence>
<keyword evidence="2" id="KW-0479">Metal-binding</keyword>
<dbReference type="Gene3D" id="1.10.150.120">
    <property type="entry name" value="[2Fe-2S]-binding domain"/>
    <property type="match status" value="1"/>
</dbReference>
<protein>
    <submittedName>
        <fullName evidence="7">Molybdopterin-containing oxidoreductase small subunit</fullName>
    </submittedName>
</protein>
<dbReference type="Pfam" id="PF01799">
    <property type="entry name" value="Fer2_2"/>
    <property type="match status" value="1"/>
</dbReference>
<keyword evidence="5" id="KW-0411">Iron-sulfur</keyword>
<dbReference type="InterPro" id="IPR006058">
    <property type="entry name" value="2Fe2S_fd_BS"/>
</dbReference>
<keyword evidence="1" id="KW-0001">2Fe-2S</keyword>
<dbReference type="HOGENOM" id="CLU_052511_3_1_2"/>
<keyword evidence="4" id="KW-0408">Iron</keyword>
<evidence type="ECO:0000256" key="5">
    <source>
        <dbReference type="ARBA" id="ARBA00023014"/>
    </source>
</evidence>
<dbReference type="InterPro" id="IPR001041">
    <property type="entry name" value="2Fe-2S_ferredoxin-type"/>
</dbReference>
<dbReference type="InterPro" id="IPR002888">
    <property type="entry name" value="2Fe-2S-bd"/>
</dbReference>
<dbReference type="GO" id="GO:0016491">
    <property type="term" value="F:oxidoreductase activity"/>
    <property type="evidence" value="ECO:0007669"/>
    <property type="project" value="UniProtKB-KW"/>
</dbReference>
<gene>
    <name evidence="7" type="primary">coxS</name>
    <name evidence="7" type="ordered locus">HVO_B0308</name>
</gene>
<dbReference type="PaxDb" id="309800-C498_02120"/>
<reference evidence="7 8" key="1">
    <citation type="journal article" date="2010" name="PLoS ONE">
        <title>The complete genome sequence of Haloferax volcanii DS2, a model archaeon.</title>
        <authorList>
            <person name="Hartman A.L."/>
            <person name="Norais C."/>
            <person name="Badger J.H."/>
            <person name="Delmas S."/>
            <person name="Haldenby S."/>
            <person name="Madupu R."/>
            <person name="Robinson J."/>
            <person name="Khouri H."/>
            <person name="Ren Q."/>
            <person name="Lowe T.M."/>
            <person name="Maupin-Furlow J."/>
            <person name="Pohlschroder M."/>
            <person name="Daniels C."/>
            <person name="Pfeiffer F."/>
            <person name="Allers T."/>
            <person name="Eisen J.A."/>
        </authorList>
    </citation>
    <scope>NUCLEOTIDE SEQUENCE [LARGE SCALE GENOMIC DNA]</scope>
    <source>
        <strain evidence="8">ATCC 29605 / DSM 3757 / JCM 8879 / NBRC 14742 / NCIMB 2012 / VKM B-1768 / DS2</strain>
    </source>
</reference>
<dbReference type="eggNOG" id="arCOG01925">
    <property type="taxonomic scope" value="Archaea"/>
</dbReference>
<dbReference type="EnsemblBacteria" id="ADE01512">
    <property type="protein sequence ID" value="ADE01512"/>
    <property type="gene ID" value="HVO_B0308"/>
</dbReference>
<dbReference type="SUPFAM" id="SSF54292">
    <property type="entry name" value="2Fe-2S ferredoxin-like"/>
    <property type="match status" value="1"/>
</dbReference>
<evidence type="ECO:0000259" key="6">
    <source>
        <dbReference type="PROSITE" id="PS51085"/>
    </source>
</evidence>
<dbReference type="PANTHER" id="PTHR44379:SF8">
    <property type="entry name" value="XANTHINE DEHYDROGENASE IRON-SULFUR-BINDING SUBUNIT XDHC-RELATED"/>
    <property type="match status" value="1"/>
</dbReference>
<dbReference type="PROSITE" id="PS51085">
    <property type="entry name" value="2FE2S_FER_2"/>
    <property type="match status" value="1"/>
</dbReference>
<dbReference type="GO" id="GO:0051537">
    <property type="term" value="F:2 iron, 2 sulfur cluster binding"/>
    <property type="evidence" value="ECO:0007669"/>
    <property type="project" value="UniProtKB-KW"/>
</dbReference>